<dbReference type="AlphaFoldDB" id="A0A1I2GM01"/>
<sequence length="288" mass="32615">MKKIVTLNDGSKMEAGLTGNPSGKVIMLPIAKKSVYGQQAESLKRWGVDPELGEHFIDGLSDQFQVLYFDYEGHLFENPQPDQLTPDHMTKDFLLIADEMKVDTFSYYGYSWLALAGLQLAIRTNRLESLIMGGFPPYEGPYKEMMIVTEKTHGQALNPSSSNDAKYEENTTPDEIDWDHIQITLDPKQTQQFFTMYQNLMDFDDTSIHYASDFPKLAFAGEKDTIVYGESFGSVTVDMIGILQKNKQLLEQLGWDVAILEGEGMDHTQAMQPNAVLPLIKPWLMEHL</sequence>
<dbReference type="Gene3D" id="3.40.50.1820">
    <property type="entry name" value="alpha/beta hydrolase"/>
    <property type="match status" value="1"/>
</dbReference>
<gene>
    <name evidence="1" type="ORF">SAMN04487969_1176</name>
</gene>
<evidence type="ECO:0000313" key="1">
    <source>
        <dbReference type="EMBL" id="SFF18512.1"/>
    </source>
</evidence>
<keyword evidence="2" id="KW-1185">Reference proteome</keyword>
<evidence type="ECO:0008006" key="3">
    <source>
        <dbReference type="Google" id="ProtNLM"/>
    </source>
</evidence>
<dbReference type="RefSeq" id="WP_046233534.1">
    <property type="nucleotide sequence ID" value="NZ_FONN01000017.1"/>
</dbReference>
<name>A0A1I2GM01_9BACL</name>
<proteinExistence type="predicted"/>
<organism evidence="1 2">
    <name type="scientific">Paenibacillus algorifonticola</name>
    <dbReference type="NCBI Taxonomy" id="684063"/>
    <lineage>
        <taxon>Bacteria</taxon>
        <taxon>Bacillati</taxon>
        <taxon>Bacillota</taxon>
        <taxon>Bacilli</taxon>
        <taxon>Bacillales</taxon>
        <taxon>Paenibacillaceae</taxon>
        <taxon>Paenibacillus</taxon>
    </lineage>
</organism>
<accession>A0A1I2GM01</accession>
<dbReference type="OrthoDB" id="3512457at2"/>
<dbReference type="EMBL" id="FONN01000017">
    <property type="protein sequence ID" value="SFF18512.1"/>
    <property type="molecule type" value="Genomic_DNA"/>
</dbReference>
<dbReference type="InterPro" id="IPR029058">
    <property type="entry name" value="AB_hydrolase_fold"/>
</dbReference>
<dbReference type="SUPFAM" id="SSF53474">
    <property type="entry name" value="alpha/beta-Hydrolases"/>
    <property type="match status" value="1"/>
</dbReference>
<protein>
    <recommendedName>
        <fullName evidence="3">Pimeloyl-ACP methyl ester carboxylesterase</fullName>
    </recommendedName>
</protein>
<evidence type="ECO:0000313" key="2">
    <source>
        <dbReference type="Proteomes" id="UP000183410"/>
    </source>
</evidence>
<dbReference type="Proteomes" id="UP000183410">
    <property type="component" value="Unassembled WGS sequence"/>
</dbReference>
<reference evidence="2" key="1">
    <citation type="submission" date="2016-10" db="EMBL/GenBank/DDBJ databases">
        <authorList>
            <person name="Varghese N."/>
            <person name="Submissions S."/>
        </authorList>
    </citation>
    <scope>NUCLEOTIDE SEQUENCE [LARGE SCALE GENOMIC DNA]</scope>
    <source>
        <strain evidence="2">CGMCC 1.10223</strain>
    </source>
</reference>